<keyword evidence="2" id="KW-1185">Reference proteome</keyword>
<evidence type="ECO:0000313" key="2">
    <source>
        <dbReference type="Proteomes" id="UP000886501"/>
    </source>
</evidence>
<gene>
    <name evidence="1" type="ORF">BDM02DRAFT_3123073</name>
</gene>
<sequence>MYGPILVTLSALSGHEQHLKTTDAPELLVVVATPKPPPLPLSYNTALPDPVIRKIGRVSSETAVAP</sequence>
<reference evidence="1" key="2">
    <citation type="journal article" date="2020" name="Nat. Commun.">
        <title>Large-scale genome sequencing of mycorrhizal fungi provides insights into the early evolution of symbiotic traits.</title>
        <authorList>
            <person name="Miyauchi S."/>
            <person name="Kiss E."/>
            <person name="Kuo A."/>
            <person name="Drula E."/>
            <person name="Kohler A."/>
            <person name="Sanchez-Garcia M."/>
            <person name="Morin E."/>
            <person name="Andreopoulos B."/>
            <person name="Barry K.W."/>
            <person name="Bonito G."/>
            <person name="Buee M."/>
            <person name="Carver A."/>
            <person name="Chen C."/>
            <person name="Cichocki N."/>
            <person name="Clum A."/>
            <person name="Culley D."/>
            <person name="Crous P.W."/>
            <person name="Fauchery L."/>
            <person name="Girlanda M."/>
            <person name="Hayes R.D."/>
            <person name="Keri Z."/>
            <person name="LaButti K."/>
            <person name="Lipzen A."/>
            <person name="Lombard V."/>
            <person name="Magnuson J."/>
            <person name="Maillard F."/>
            <person name="Murat C."/>
            <person name="Nolan M."/>
            <person name="Ohm R.A."/>
            <person name="Pangilinan J."/>
            <person name="Pereira M.F."/>
            <person name="Perotto S."/>
            <person name="Peter M."/>
            <person name="Pfister S."/>
            <person name="Riley R."/>
            <person name="Sitrit Y."/>
            <person name="Stielow J.B."/>
            <person name="Szollosi G."/>
            <person name="Zifcakova L."/>
            <person name="Stursova M."/>
            <person name="Spatafora J.W."/>
            <person name="Tedersoo L."/>
            <person name="Vaario L.M."/>
            <person name="Yamada A."/>
            <person name="Yan M."/>
            <person name="Wang P."/>
            <person name="Xu J."/>
            <person name="Bruns T."/>
            <person name="Baldrian P."/>
            <person name="Vilgalys R."/>
            <person name="Dunand C."/>
            <person name="Henrissat B."/>
            <person name="Grigoriev I.V."/>
            <person name="Hibbett D."/>
            <person name="Nagy L.G."/>
            <person name="Martin F.M."/>
        </authorList>
    </citation>
    <scope>NUCLEOTIDE SEQUENCE</scope>
    <source>
        <strain evidence="1">P2</strain>
    </source>
</reference>
<accession>A0ACB6Z2D2</accession>
<reference evidence="1" key="1">
    <citation type="submission" date="2019-10" db="EMBL/GenBank/DDBJ databases">
        <authorList>
            <consortium name="DOE Joint Genome Institute"/>
            <person name="Kuo A."/>
            <person name="Miyauchi S."/>
            <person name="Kiss E."/>
            <person name="Drula E."/>
            <person name="Kohler A."/>
            <person name="Sanchez-Garcia M."/>
            <person name="Andreopoulos B."/>
            <person name="Barry K.W."/>
            <person name="Bonito G."/>
            <person name="Buee M."/>
            <person name="Carver A."/>
            <person name="Chen C."/>
            <person name="Cichocki N."/>
            <person name="Clum A."/>
            <person name="Culley D."/>
            <person name="Crous P.W."/>
            <person name="Fauchery L."/>
            <person name="Girlanda M."/>
            <person name="Hayes R."/>
            <person name="Keri Z."/>
            <person name="Labutti K."/>
            <person name="Lipzen A."/>
            <person name="Lombard V."/>
            <person name="Magnuson J."/>
            <person name="Maillard F."/>
            <person name="Morin E."/>
            <person name="Murat C."/>
            <person name="Nolan M."/>
            <person name="Ohm R."/>
            <person name="Pangilinan J."/>
            <person name="Pereira M."/>
            <person name="Perotto S."/>
            <person name="Peter M."/>
            <person name="Riley R."/>
            <person name="Sitrit Y."/>
            <person name="Stielow B."/>
            <person name="Szollosi G."/>
            <person name="Zifcakova L."/>
            <person name="Stursova M."/>
            <person name="Spatafora J.W."/>
            <person name="Tedersoo L."/>
            <person name="Vaario L.-M."/>
            <person name="Yamada A."/>
            <person name="Yan M."/>
            <person name="Wang P."/>
            <person name="Xu J."/>
            <person name="Bruns T."/>
            <person name="Baldrian P."/>
            <person name="Vilgalys R."/>
            <person name="Henrissat B."/>
            <person name="Grigoriev I.V."/>
            <person name="Hibbett D."/>
            <person name="Nagy L.G."/>
            <person name="Martin F.M."/>
        </authorList>
    </citation>
    <scope>NUCLEOTIDE SEQUENCE</scope>
    <source>
        <strain evidence="1">P2</strain>
    </source>
</reference>
<dbReference type="EMBL" id="MU118195">
    <property type="protein sequence ID" value="KAF9643682.1"/>
    <property type="molecule type" value="Genomic_DNA"/>
</dbReference>
<organism evidence="1 2">
    <name type="scientific">Thelephora ganbajun</name>
    <name type="common">Ganba fungus</name>
    <dbReference type="NCBI Taxonomy" id="370292"/>
    <lineage>
        <taxon>Eukaryota</taxon>
        <taxon>Fungi</taxon>
        <taxon>Dikarya</taxon>
        <taxon>Basidiomycota</taxon>
        <taxon>Agaricomycotina</taxon>
        <taxon>Agaricomycetes</taxon>
        <taxon>Thelephorales</taxon>
        <taxon>Thelephoraceae</taxon>
        <taxon>Thelephora</taxon>
    </lineage>
</organism>
<evidence type="ECO:0000313" key="1">
    <source>
        <dbReference type="EMBL" id="KAF9643682.1"/>
    </source>
</evidence>
<comment type="caution">
    <text evidence="1">The sequence shown here is derived from an EMBL/GenBank/DDBJ whole genome shotgun (WGS) entry which is preliminary data.</text>
</comment>
<dbReference type="Proteomes" id="UP000886501">
    <property type="component" value="Unassembled WGS sequence"/>
</dbReference>
<proteinExistence type="predicted"/>
<name>A0ACB6Z2D2_THEGA</name>
<protein>
    <submittedName>
        <fullName evidence="1">Uncharacterized protein</fullName>
    </submittedName>
</protein>